<keyword evidence="4" id="KW-0479">Metal-binding</keyword>
<dbReference type="PROSITE" id="PS00197">
    <property type="entry name" value="2FE2S_FER_1"/>
    <property type="match status" value="1"/>
</dbReference>
<dbReference type="InterPro" id="IPR017938">
    <property type="entry name" value="Riboflavin_synthase-like_b-brl"/>
</dbReference>
<reference evidence="11 12" key="1">
    <citation type="journal article" date="2017" name="Front. Microbiol.">
        <title>Phaeobacter piscinae sp. nov., a species of the Roseobacter group and potential aquaculture probiont.</title>
        <authorList>
            <person name="Sonnenschein E.C."/>
            <person name="Phippen C.B.W."/>
            <person name="Nielsen K.F."/>
            <person name="Mateiu R.V."/>
            <person name="Melchiorsen J."/>
            <person name="Gram L."/>
            <person name="Overmann J."/>
            <person name="Freese H.M."/>
        </authorList>
    </citation>
    <scope>NUCLEOTIDE SEQUENCE [LARGE SCALE GENOMIC DNA]</scope>
    <source>
        <strain evidence="11 12">P13</strain>
    </source>
</reference>
<proteinExistence type="predicted"/>
<organism evidence="11 12">
    <name type="scientific">Phaeobacter piscinae</name>
    <dbReference type="NCBI Taxonomy" id="1580596"/>
    <lineage>
        <taxon>Bacteria</taxon>
        <taxon>Pseudomonadati</taxon>
        <taxon>Pseudomonadota</taxon>
        <taxon>Alphaproteobacteria</taxon>
        <taxon>Rhodobacterales</taxon>
        <taxon>Roseobacteraceae</taxon>
        <taxon>Phaeobacter</taxon>
    </lineage>
</organism>
<dbReference type="Gene3D" id="2.40.30.10">
    <property type="entry name" value="Translation factors"/>
    <property type="match status" value="1"/>
</dbReference>
<comment type="cofactor">
    <cofactor evidence="1">
        <name>FAD</name>
        <dbReference type="ChEBI" id="CHEBI:57692"/>
    </cofactor>
</comment>
<sequence length="353" mass="38030">MSIDFHALTIADIRQEIGGNATSITLAVPPELSQIYSWQAGQHLPLRLRIDGEEHRRCYTISNPPGAPLRITVKRVKGGVVSNHIADGLKIGETLDAMPPLGKFALQPDPMARRTHYFFGGGSGITPLFAMIKDVLAHEPHSVSHLIFGNKTADGILFRAELTALADAHGDRFTLRHILSAPSLWSWFSPWRKGRLGADAISAAFAESPPVAQDVKYWICGPGAMNKDVRDALMALDVPADRIHLESFGGAEMDIGSPVNGMAATASVILNGRRRDVSMAADQTVLEAALASGLKPPHSCRSGVCGACKARLKTGKVLMRTQMALCERDILQGDILTCQSVAQTPTIEVEFPS</sequence>
<accession>A0AAN1GSH0</accession>
<dbReference type="GO" id="GO:0050660">
    <property type="term" value="F:flavin adenine dinucleotide binding"/>
    <property type="evidence" value="ECO:0007669"/>
    <property type="project" value="TreeGrafter"/>
</dbReference>
<dbReference type="Gene3D" id="3.10.20.30">
    <property type="match status" value="1"/>
</dbReference>
<evidence type="ECO:0000256" key="6">
    <source>
        <dbReference type="ARBA" id="ARBA00023002"/>
    </source>
</evidence>
<keyword evidence="6" id="KW-0560">Oxidoreductase</keyword>
<dbReference type="InterPro" id="IPR001041">
    <property type="entry name" value="2Fe-2S_ferredoxin-type"/>
</dbReference>
<dbReference type="Gene3D" id="3.40.50.80">
    <property type="entry name" value="Nucleotide-binding domain of ferredoxin-NADP reductase (FNR) module"/>
    <property type="match status" value="1"/>
</dbReference>
<feature type="domain" description="2Fe-2S ferredoxin-type" evidence="9">
    <location>
        <begin position="264"/>
        <end position="353"/>
    </location>
</feature>
<dbReference type="PRINTS" id="PR00406">
    <property type="entry name" value="CYTB5RDTASE"/>
</dbReference>
<dbReference type="InterPro" id="IPR050415">
    <property type="entry name" value="MRET"/>
</dbReference>
<dbReference type="SUPFAM" id="SSF63380">
    <property type="entry name" value="Riboflavin synthase domain-like"/>
    <property type="match status" value="1"/>
</dbReference>
<dbReference type="Pfam" id="PF00111">
    <property type="entry name" value="Fer2"/>
    <property type="match status" value="1"/>
</dbReference>
<keyword evidence="7" id="KW-0408">Iron</keyword>
<dbReference type="PROSITE" id="PS51085">
    <property type="entry name" value="2FE2S_FER_2"/>
    <property type="match status" value="1"/>
</dbReference>
<evidence type="ECO:0000256" key="4">
    <source>
        <dbReference type="ARBA" id="ARBA00022723"/>
    </source>
</evidence>
<dbReference type="GO" id="GO:0016491">
    <property type="term" value="F:oxidoreductase activity"/>
    <property type="evidence" value="ECO:0007669"/>
    <property type="project" value="UniProtKB-KW"/>
</dbReference>
<dbReference type="Pfam" id="PF00970">
    <property type="entry name" value="FAD_binding_6"/>
    <property type="match status" value="1"/>
</dbReference>
<dbReference type="SUPFAM" id="SSF52343">
    <property type="entry name" value="Ferredoxin reductase-like, C-terminal NADP-linked domain"/>
    <property type="match status" value="1"/>
</dbReference>
<dbReference type="GO" id="GO:0051537">
    <property type="term" value="F:2 iron, 2 sulfur cluster binding"/>
    <property type="evidence" value="ECO:0007669"/>
    <property type="project" value="UniProtKB-KW"/>
</dbReference>
<evidence type="ECO:0000256" key="5">
    <source>
        <dbReference type="ARBA" id="ARBA00022827"/>
    </source>
</evidence>
<keyword evidence="5" id="KW-0274">FAD</keyword>
<dbReference type="InterPro" id="IPR001433">
    <property type="entry name" value="OxRdtase_FAD/NAD-bd"/>
</dbReference>
<dbReference type="SUPFAM" id="SSF54292">
    <property type="entry name" value="2Fe-2S ferredoxin-like"/>
    <property type="match status" value="1"/>
</dbReference>
<dbReference type="CDD" id="cd00207">
    <property type="entry name" value="fer2"/>
    <property type="match status" value="1"/>
</dbReference>
<feature type="domain" description="FAD-binding FR-type" evidence="10">
    <location>
        <begin position="3"/>
        <end position="107"/>
    </location>
</feature>
<gene>
    <name evidence="11" type="primary">paaE_2</name>
    <name evidence="11" type="ORF">PhaeoP13_02385</name>
</gene>
<dbReference type="AlphaFoldDB" id="A0AAN1GSH0"/>
<dbReference type="PANTHER" id="PTHR47354">
    <property type="entry name" value="NADH OXIDOREDUCTASE HCR"/>
    <property type="match status" value="1"/>
</dbReference>
<evidence type="ECO:0000313" key="11">
    <source>
        <dbReference type="EMBL" id="ATG44299.1"/>
    </source>
</evidence>
<evidence type="ECO:0000256" key="1">
    <source>
        <dbReference type="ARBA" id="ARBA00001974"/>
    </source>
</evidence>
<dbReference type="CDD" id="cd06214">
    <property type="entry name" value="PA_degradation_oxidoreductase_like"/>
    <property type="match status" value="1"/>
</dbReference>
<dbReference type="InterPro" id="IPR008333">
    <property type="entry name" value="Cbr1-like_FAD-bd_dom"/>
</dbReference>
<dbReference type="InterPro" id="IPR036010">
    <property type="entry name" value="2Fe-2S_ferredoxin-like_sf"/>
</dbReference>
<evidence type="ECO:0000256" key="3">
    <source>
        <dbReference type="ARBA" id="ARBA00022714"/>
    </source>
</evidence>
<dbReference type="Pfam" id="PF00175">
    <property type="entry name" value="NAD_binding_1"/>
    <property type="match status" value="1"/>
</dbReference>
<keyword evidence="8" id="KW-0411">Iron-sulfur</keyword>
<evidence type="ECO:0000313" key="12">
    <source>
        <dbReference type="Proteomes" id="UP000218606"/>
    </source>
</evidence>
<evidence type="ECO:0000256" key="2">
    <source>
        <dbReference type="ARBA" id="ARBA00022630"/>
    </source>
</evidence>
<dbReference type="GO" id="GO:0046872">
    <property type="term" value="F:metal ion binding"/>
    <property type="evidence" value="ECO:0007669"/>
    <property type="project" value="UniProtKB-KW"/>
</dbReference>
<dbReference type="PANTHER" id="PTHR47354:SF8">
    <property type="entry name" value="1,2-PHENYLACETYL-COA EPOXIDASE, SUBUNIT E"/>
    <property type="match status" value="1"/>
</dbReference>
<dbReference type="PROSITE" id="PS51384">
    <property type="entry name" value="FAD_FR"/>
    <property type="match status" value="1"/>
</dbReference>
<dbReference type="InterPro" id="IPR012675">
    <property type="entry name" value="Beta-grasp_dom_sf"/>
</dbReference>
<dbReference type="RefSeq" id="WP_096872113.1">
    <property type="nucleotide sequence ID" value="NZ_CP010715.1"/>
</dbReference>
<keyword evidence="2" id="KW-0285">Flavoprotein</keyword>
<name>A0AAN1GSH0_9RHOB</name>
<dbReference type="EMBL" id="CP010767">
    <property type="protein sequence ID" value="ATG44299.1"/>
    <property type="molecule type" value="Genomic_DNA"/>
</dbReference>
<protein>
    <submittedName>
        <fullName evidence="11">Phenylacetic acid degradation NADH oxidoreductase PaaE</fullName>
    </submittedName>
</protein>
<evidence type="ECO:0000259" key="9">
    <source>
        <dbReference type="PROSITE" id="PS51085"/>
    </source>
</evidence>
<evidence type="ECO:0000256" key="8">
    <source>
        <dbReference type="ARBA" id="ARBA00023014"/>
    </source>
</evidence>
<dbReference type="InterPro" id="IPR039261">
    <property type="entry name" value="FNR_nucleotide-bd"/>
</dbReference>
<dbReference type="InterPro" id="IPR006058">
    <property type="entry name" value="2Fe2S_fd_BS"/>
</dbReference>
<dbReference type="Proteomes" id="UP000218606">
    <property type="component" value="Chromosome"/>
</dbReference>
<evidence type="ECO:0000259" key="10">
    <source>
        <dbReference type="PROSITE" id="PS51384"/>
    </source>
</evidence>
<dbReference type="InterPro" id="IPR017927">
    <property type="entry name" value="FAD-bd_FR_type"/>
</dbReference>
<keyword evidence="3" id="KW-0001">2Fe-2S</keyword>
<evidence type="ECO:0000256" key="7">
    <source>
        <dbReference type="ARBA" id="ARBA00023004"/>
    </source>
</evidence>